<keyword evidence="2" id="KW-1003">Cell membrane</keyword>
<keyword evidence="3 6" id="KW-0812">Transmembrane</keyword>
<comment type="caution">
    <text evidence="7">The sequence shown here is derived from an EMBL/GenBank/DDBJ whole genome shotgun (WGS) entry which is preliminary data.</text>
</comment>
<feature type="transmembrane region" description="Helical" evidence="6">
    <location>
        <begin position="116"/>
        <end position="140"/>
    </location>
</feature>
<keyword evidence="5 6" id="KW-0472">Membrane</keyword>
<evidence type="ECO:0000256" key="3">
    <source>
        <dbReference type="ARBA" id="ARBA00022692"/>
    </source>
</evidence>
<feature type="transmembrane region" description="Helical" evidence="6">
    <location>
        <begin position="280"/>
        <end position="301"/>
    </location>
</feature>
<proteinExistence type="predicted"/>
<feature type="transmembrane region" description="Helical" evidence="6">
    <location>
        <begin position="235"/>
        <end position="252"/>
    </location>
</feature>
<feature type="transmembrane region" description="Helical" evidence="6">
    <location>
        <begin position="196"/>
        <end position="215"/>
    </location>
</feature>
<protein>
    <submittedName>
        <fullName evidence="7">Flippase-like domain-containing protein</fullName>
    </submittedName>
</protein>
<dbReference type="Pfam" id="PF03706">
    <property type="entry name" value="LPG_synthase_TM"/>
    <property type="match status" value="1"/>
</dbReference>
<keyword evidence="4 6" id="KW-1133">Transmembrane helix</keyword>
<evidence type="ECO:0000313" key="7">
    <source>
        <dbReference type="EMBL" id="HGB35761.1"/>
    </source>
</evidence>
<dbReference type="InterPro" id="IPR022791">
    <property type="entry name" value="L-PG_synthase/AglD"/>
</dbReference>
<accession>A0A7V3KN11</accession>
<evidence type="ECO:0000256" key="1">
    <source>
        <dbReference type="ARBA" id="ARBA00004651"/>
    </source>
</evidence>
<evidence type="ECO:0000256" key="4">
    <source>
        <dbReference type="ARBA" id="ARBA00022989"/>
    </source>
</evidence>
<dbReference type="GO" id="GO:0005886">
    <property type="term" value="C:plasma membrane"/>
    <property type="evidence" value="ECO:0007669"/>
    <property type="project" value="UniProtKB-SubCell"/>
</dbReference>
<feature type="transmembrane region" description="Helical" evidence="6">
    <location>
        <begin position="7"/>
        <end position="24"/>
    </location>
</feature>
<feature type="transmembrane region" description="Helical" evidence="6">
    <location>
        <begin position="146"/>
        <end position="162"/>
    </location>
</feature>
<evidence type="ECO:0000256" key="6">
    <source>
        <dbReference type="SAM" id="Phobius"/>
    </source>
</evidence>
<sequence>MRVKKIFWSVLQIVLVVALFYYVLSPLVRNAKAFKETFLTLNPWFLSGGVIFLSLIIFCYPFVWRYILKGFGIEIPPKLAIISWIYSNVGKYVPGKIWQFVGRVALTRDVAPEITLATVFLEVIISSSSAVMVFFARFFLKGGIPQLWAIYALLLFAVLIVLQHPRFVKFFLKLFAKVRKQDYDFMKINIPFKRNLWVFVWYFVLWIATGVSFWIMVQGSNIKVSLLDSITTYPISWILGYLMLIAPAGFGVRESILMTLLRGSYPAEVASAFSLLTRMALIFSDFLLFFITLITLGNPLIAKKGGNSN</sequence>
<reference evidence="7" key="1">
    <citation type="journal article" date="2020" name="mSystems">
        <title>Genome- and Community-Level Interaction Insights into Carbon Utilization and Element Cycling Functions of Hydrothermarchaeota in Hydrothermal Sediment.</title>
        <authorList>
            <person name="Zhou Z."/>
            <person name="Liu Y."/>
            <person name="Xu W."/>
            <person name="Pan J."/>
            <person name="Luo Z.H."/>
            <person name="Li M."/>
        </authorList>
    </citation>
    <scope>NUCLEOTIDE SEQUENCE [LARGE SCALE GENOMIC DNA]</scope>
    <source>
        <strain evidence="7">SpSt-754</strain>
    </source>
</reference>
<dbReference type="AlphaFoldDB" id="A0A7V3KN11"/>
<evidence type="ECO:0000256" key="5">
    <source>
        <dbReference type="ARBA" id="ARBA00023136"/>
    </source>
</evidence>
<dbReference type="EMBL" id="DTGD01000095">
    <property type="protein sequence ID" value="HGB35761.1"/>
    <property type="molecule type" value="Genomic_DNA"/>
</dbReference>
<organism evidence="7">
    <name type="scientific">candidate division WOR-3 bacterium</name>
    <dbReference type="NCBI Taxonomy" id="2052148"/>
    <lineage>
        <taxon>Bacteria</taxon>
        <taxon>Bacteria division WOR-3</taxon>
    </lineage>
</organism>
<feature type="transmembrane region" description="Helical" evidence="6">
    <location>
        <begin position="44"/>
        <end position="63"/>
    </location>
</feature>
<gene>
    <name evidence="7" type="ORF">ENV38_02495</name>
</gene>
<evidence type="ECO:0000256" key="2">
    <source>
        <dbReference type="ARBA" id="ARBA00022475"/>
    </source>
</evidence>
<comment type="subcellular location">
    <subcellularLocation>
        <location evidence="1">Cell membrane</location>
        <topology evidence="1">Multi-pass membrane protein</topology>
    </subcellularLocation>
</comment>
<name>A0A7V3KN11_UNCW3</name>